<feature type="transmembrane region" description="Helical" evidence="5">
    <location>
        <begin position="67"/>
        <end position="85"/>
    </location>
</feature>
<comment type="subcellular location">
    <subcellularLocation>
        <location evidence="1">Membrane</location>
    </subcellularLocation>
</comment>
<dbReference type="Proteomes" id="UP001161391">
    <property type="component" value="Unassembled WGS sequence"/>
</dbReference>
<dbReference type="InterPro" id="IPR006694">
    <property type="entry name" value="Fatty_acid_hydroxylase"/>
</dbReference>
<gene>
    <name evidence="7" type="ORF">GCM10007853_20880</name>
</gene>
<evidence type="ECO:0000313" key="7">
    <source>
        <dbReference type="EMBL" id="GLQ24214.1"/>
    </source>
</evidence>
<evidence type="ECO:0000256" key="3">
    <source>
        <dbReference type="ARBA" id="ARBA00022989"/>
    </source>
</evidence>
<feature type="transmembrane region" description="Helical" evidence="5">
    <location>
        <begin position="15"/>
        <end position="38"/>
    </location>
</feature>
<accession>A0ABQ5V9L8</accession>
<organism evidence="7 8">
    <name type="scientific">Algimonas ampicilliniresistens</name>
    <dbReference type="NCBI Taxonomy" id="1298735"/>
    <lineage>
        <taxon>Bacteria</taxon>
        <taxon>Pseudomonadati</taxon>
        <taxon>Pseudomonadota</taxon>
        <taxon>Alphaproteobacteria</taxon>
        <taxon>Maricaulales</taxon>
        <taxon>Robiginitomaculaceae</taxon>
        <taxon>Algimonas</taxon>
    </lineage>
</organism>
<feature type="transmembrane region" description="Helical" evidence="5">
    <location>
        <begin position="167"/>
        <end position="191"/>
    </location>
</feature>
<comment type="caution">
    <text evidence="7">The sequence shown here is derived from an EMBL/GenBank/DDBJ whole genome shotgun (WGS) entry which is preliminary data.</text>
</comment>
<dbReference type="PANTHER" id="PTHR11863">
    <property type="entry name" value="STEROL DESATURASE"/>
    <property type="match status" value="1"/>
</dbReference>
<proteinExistence type="predicted"/>
<sequence length="281" mass="32107">MEGWPIPLWGFVETFVGLTAIIIARYFLIVWPIHWALWQRTPSLNRKRVARRLSKREPTRATIRNEIRLSLISSVIYALPAAIVLEMWKAGGTAIYDGVPDGLGAWLWVPASAALYLFAQDSWFYVTHRIMHHPKLFKHTHAGHHRSVQPTPWASFSFDPIEAASSAWLLPVMALFIPIHWVTALVILMLMTVNAVFNHAGWEVYPKRWVEGWWGRHVITASHHNLHHTKFTGNYGLYFRFWDKVCGTDRGLVTQPVLAKSAKTPSLKASTSEAPISEAWE</sequence>
<dbReference type="Pfam" id="PF04116">
    <property type="entry name" value="FA_hydroxylase"/>
    <property type="match status" value="1"/>
</dbReference>
<evidence type="ECO:0000256" key="5">
    <source>
        <dbReference type="SAM" id="Phobius"/>
    </source>
</evidence>
<evidence type="ECO:0000256" key="4">
    <source>
        <dbReference type="ARBA" id="ARBA00023136"/>
    </source>
</evidence>
<protein>
    <submittedName>
        <fullName evidence="7">Sterol desaturase</fullName>
    </submittedName>
</protein>
<keyword evidence="2 5" id="KW-0812">Transmembrane</keyword>
<keyword evidence="8" id="KW-1185">Reference proteome</keyword>
<evidence type="ECO:0000256" key="1">
    <source>
        <dbReference type="ARBA" id="ARBA00004370"/>
    </source>
</evidence>
<dbReference type="InterPro" id="IPR050307">
    <property type="entry name" value="Sterol_Desaturase_Related"/>
</dbReference>
<dbReference type="EMBL" id="BSNK01000002">
    <property type="protein sequence ID" value="GLQ24214.1"/>
    <property type="molecule type" value="Genomic_DNA"/>
</dbReference>
<reference evidence="7" key="2">
    <citation type="submission" date="2023-01" db="EMBL/GenBank/DDBJ databases">
        <title>Draft genome sequence of Algimonas ampicilliniresistens strain NBRC 108219.</title>
        <authorList>
            <person name="Sun Q."/>
            <person name="Mori K."/>
        </authorList>
    </citation>
    <scope>NUCLEOTIDE SEQUENCE</scope>
    <source>
        <strain evidence="7">NBRC 108219</strain>
    </source>
</reference>
<feature type="domain" description="Fatty acid hydroxylase" evidence="6">
    <location>
        <begin position="114"/>
        <end position="248"/>
    </location>
</feature>
<keyword evidence="3 5" id="KW-1133">Transmembrane helix</keyword>
<dbReference type="RefSeq" id="WP_284390408.1">
    <property type="nucleotide sequence ID" value="NZ_BSNK01000002.1"/>
</dbReference>
<name>A0ABQ5V9L8_9PROT</name>
<evidence type="ECO:0000313" key="8">
    <source>
        <dbReference type="Proteomes" id="UP001161391"/>
    </source>
</evidence>
<evidence type="ECO:0000259" key="6">
    <source>
        <dbReference type="Pfam" id="PF04116"/>
    </source>
</evidence>
<feature type="transmembrane region" description="Helical" evidence="5">
    <location>
        <begin position="105"/>
        <end position="126"/>
    </location>
</feature>
<evidence type="ECO:0000256" key="2">
    <source>
        <dbReference type="ARBA" id="ARBA00022692"/>
    </source>
</evidence>
<keyword evidence="4 5" id="KW-0472">Membrane</keyword>
<reference evidence="7" key="1">
    <citation type="journal article" date="2014" name="Int. J. Syst. Evol. Microbiol.">
        <title>Complete genome of a new Firmicutes species belonging to the dominant human colonic microbiota ('Ruminococcus bicirculans') reveals two chromosomes and a selective capacity to utilize plant glucans.</title>
        <authorList>
            <consortium name="NISC Comparative Sequencing Program"/>
            <person name="Wegmann U."/>
            <person name="Louis P."/>
            <person name="Goesmann A."/>
            <person name="Henrissat B."/>
            <person name="Duncan S.H."/>
            <person name="Flint H.J."/>
        </authorList>
    </citation>
    <scope>NUCLEOTIDE SEQUENCE</scope>
    <source>
        <strain evidence="7">NBRC 108219</strain>
    </source>
</reference>